<keyword evidence="4" id="KW-0672">Quinate metabolism</keyword>
<feature type="binding site" evidence="5">
    <location>
        <position position="186"/>
    </location>
    <ligand>
        <name>Mg(2+)</name>
        <dbReference type="ChEBI" id="CHEBI:18420"/>
        <label>1</label>
        <note>catalytic</note>
    </ligand>
</feature>
<dbReference type="CDD" id="cd01639">
    <property type="entry name" value="IMPase"/>
    <property type="match status" value="1"/>
</dbReference>
<accession>A0A1D9QLV7</accession>
<dbReference type="GO" id="GO:0046854">
    <property type="term" value="P:phosphatidylinositol phosphate biosynthetic process"/>
    <property type="evidence" value="ECO:0007669"/>
    <property type="project" value="InterPro"/>
</dbReference>
<dbReference type="Pfam" id="PF00459">
    <property type="entry name" value="Inositol_P"/>
    <property type="match status" value="1"/>
</dbReference>
<sequence length="431" mass="46965">MNSPHHTTPPRFDTPIIGQSVLIQLHYTYYQLLLINPSVYSATASSPQAISFHKFPPEHLKDRLIPNDILVGPTKHHIMAATVTLPDEELKEIYAFALDLGRKAGKILMEGVEKRCEGDNGGKEEEKMNAVDIVTQTDLDVEAFVKHEILSKYPSHKFIGEETYSSGSSKQYLVDSSPTWIVDPLDGTVNYTHLFPMFCISIAFCLNGIPIIGVIYAPVLDVSYSALVGHGAWENDHLGVGNGVASGGGSSASGILKRKRQLPYVKGKPLGKEAPKGCTFSCEWGKDRRDIEGGNLRKKIDSFVNLASEIGGRGGKGGMVHGVRSLGSATMDLAYTATGAFDIWWEGGCWEWDVAAGICILREAGGLITTANPPSNPETDPIEEVKLGSRLYLAIRPAGATATETGRQQQERVVREVWKRVEALDYTRPGA</sequence>
<comment type="cofactor">
    <cofactor evidence="5">
        <name>Mg(2+)</name>
        <dbReference type="ChEBI" id="CHEBI:18420"/>
    </cofactor>
</comment>
<dbReference type="GO" id="GO:0046872">
    <property type="term" value="F:metal ion binding"/>
    <property type="evidence" value="ECO:0007669"/>
    <property type="project" value="UniProtKB-KW"/>
</dbReference>
<dbReference type="AlphaFoldDB" id="A0A1D9QLV7"/>
<dbReference type="PRINTS" id="PR00377">
    <property type="entry name" value="IMPHPHTASES"/>
</dbReference>
<feature type="binding site" evidence="5">
    <location>
        <position position="185"/>
    </location>
    <ligand>
        <name>Mg(2+)</name>
        <dbReference type="ChEBI" id="CHEBI:18420"/>
        <label>1</label>
        <note>catalytic</note>
    </ligand>
</feature>
<dbReference type="PROSITE" id="PS00630">
    <property type="entry name" value="IMP_2"/>
    <property type="match status" value="1"/>
</dbReference>
<feature type="binding site" evidence="5">
    <location>
        <position position="161"/>
    </location>
    <ligand>
        <name>Mg(2+)</name>
        <dbReference type="ChEBI" id="CHEBI:18420"/>
        <label>1</label>
        <note>catalytic</note>
    </ligand>
</feature>
<dbReference type="Gene3D" id="3.30.540.10">
    <property type="entry name" value="Fructose-1,6-Bisphosphatase, subunit A, domain 1"/>
    <property type="match status" value="1"/>
</dbReference>
<feature type="binding site" evidence="5">
    <location>
        <position position="353"/>
    </location>
    <ligand>
        <name>Mg(2+)</name>
        <dbReference type="ChEBI" id="CHEBI:18420"/>
        <label>1</label>
        <note>catalytic</note>
    </ligand>
</feature>
<dbReference type="Proteomes" id="UP000177798">
    <property type="component" value="Chromosome 15"/>
</dbReference>
<dbReference type="SUPFAM" id="SSF56655">
    <property type="entry name" value="Carbohydrate phosphatase"/>
    <property type="match status" value="1"/>
</dbReference>
<evidence type="ECO:0000313" key="6">
    <source>
        <dbReference type="EMBL" id="APA15920.1"/>
    </source>
</evidence>
<dbReference type="InterPro" id="IPR020550">
    <property type="entry name" value="Inositol_monophosphatase_CS"/>
</dbReference>
<dbReference type="OrthoDB" id="10254945at2759"/>
<dbReference type="PANTHER" id="PTHR20854">
    <property type="entry name" value="INOSITOL MONOPHOSPHATASE"/>
    <property type="match status" value="1"/>
</dbReference>
<protein>
    <recommendedName>
        <fullName evidence="8">Inositol-1-monophosphatase</fullName>
    </recommendedName>
</protein>
<dbReference type="FunFam" id="3.30.540.10:FF:000004">
    <property type="entry name" value="Inositol-1-monophosphatase"/>
    <property type="match status" value="1"/>
</dbReference>
<dbReference type="GO" id="GO:0008934">
    <property type="term" value="F:inositol monophosphate 1-phosphatase activity"/>
    <property type="evidence" value="ECO:0007669"/>
    <property type="project" value="InterPro"/>
</dbReference>
<dbReference type="InterPro" id="IPR000760">
    <property type="entry name" value="Inositol_monophosphatase-like"/>
</dbReference>
<dbReference type="VEuPathDB" id="FungiDB:sscle_15g106900"/>
<dbReference type="InterPro" id="IPR020583">
    <property type="entry name" value="Inositol_monoP_metal-BS"/>
</dbReference>
<organism evidence="6 7">
    <name type="scientific">Sclerotinia sclerotiorum (strain ATCC 18683 / 1980 / Ss-1)</name>
    <name type="common">White mold</name>
    <name type="synonym">Whetzelinia sclerotiorum</name>
    <dbReference type="NCBI Taxonomy" id="665079"/>
    <lineage>
        <taxon>Eukaryota</taxon>
        <taxon>Fungi</taxon>
        <taxon>Dikarya</taxon>
        <taxon>Ascomycota</taxon>
        <taxon>Pezizomycotina</taxon>
        <taxon>Leotiomycetes</taxon>
        <taxon>Helotiales</taxon>
        <taxon>Sclerotiniaceae</taxon>
        <taxon>Sclerotinia</taxon>
    </lineage>
</organism>
<comment type="similarity">
    <text evidence="1">Belongs to the inositol monophosphatase superfamily.</text>
</comment>
<dbReference type="EMBL" id="CP017828">
    <property type="protein sequence ID" value="APA15920.1"/>
    <property type="molecule type" value="Genomic_DNA"/>
</dbReference>
<keyword evidence="2 5" id="KW-0479">Metal-binding</keyword>
<evidence type="ECO:0008006" key="8">
    <source>
        <dbReference type="Google" id="ProtNLM"/>
    </source>
</evidence>
<gene>
    <name evidence="6" type="ORF">sscle_15g106900</name>
</gene>
<reference evidence="7" key="1">
    <citation type="journal article" date="2017" name="Genome Biol. Evol.">
        <title>The complete genome sequence of the phytopathogenic fungus Sclerotinia sclerotiorum reveals insights into the genome architecture of broad host range pathogens.</title>
        <authorList>
            <person name="Derbyshire M."/>
            <person name="Denton-Giles M."/>
            <person name="Hegedus D."/>
            <person name="Seifbarghy S."/>
            <person name="Rollins J."/>
            <person name="van Kan J."/>
            <person name="Seidl M.F."/>
            <person name="Faino L."/>
            <person name="Mbengue M."/>
            <person name="Navaud O."/>
            <person name="Raffaele S."/>
            <person name="Hammond-Kosack K."/>
            <person name="Heard S."/>
            <person name="Oliver R."/>
        </authorList>
    </citation>
    <scope>NUCLEOTIDE SEQUENCE [LARGE SCALE GENOMIC DNA]</scope>
    <source>
        <strain evidence="7">ATCC 18683 / 1980 / Ss-1</strain>
    </source>
</reference>
<feature type="binding site" evidence="5">
    <location>
        <position position="183"/>
    </location>
    <ligand>
        <name>Mg(2+)</name>
        <dbReference type="ChEBI" id="CHEBI:18420"/>
        <label>1</label>
        <note>catalytic</note>
    </ligand>
</feature>
<keyword evidence="3 5" id="KW-0460">Magnesium</keyword>
<dbReference type="PROSITE" id="PS00629">
    <property type="entry name" value="IMP_1"/>
    <property type="match status" value="1"/>
</dbReference>
<dbReference type="FunFam" id="3.40.190.80:FF:000019">
    <property type="entry name" value="Inositol-1-monophosphatase"/>
    <property type="match status" value="1"/>
</dbReference>
<dbReference type="Gene3D" id="3.40.190.80">
    <property type="match status" value="1"/>
</dbReference>
<evidence type="ECO:0000256" key="3">
    <source>
        <dbReference type="ARBA" id="ARBA00022842"/>
    </source>
</evidence>
<proteinExistence type="inferred from homology"/>
<evidence type="ECO:0000313" key="7">
    <source>
        <dbReference type="Proteomes" id="UP000177798"/>
    </source>
</evidence>
<evidence type="ECO:0000256" key="5">
    <source>
        <dbReference type="PIRSR" id="PIRSR600760-2"/>
    </source>
</evidence>
<evidence type="ECO:0000256" key="2">
    <source>
        <dbReference type="ARBA" id="ARBA00022723"/>
    </source>
</evidence>
<dbReference type="InterPro" id="IPR033942">
    <property type="entry name" value="IMPase"/>
</dbReference>
<evidence type="ECO:0000256" key="1">
    <source>
        <dbReference type="ARBA" id="ARBA00009759"/>
    </source>
</evidence>
<evidence type="ECO:0000256" key="4">
    <source>
        <dbReference type="ARBA" id="ARBA00022911"/>
    </source>
</evidence>
<dbReference type="PANTHER" id="PTHR20854:SF39">
    <property type="entry name" value="PROTEIN QUTG"/>
    <property type="match status" value="1"/>
</dbReference>
<name>A0A1D9QLV7_SCLS1</name>